<dbReference type="Proteomes" id="UP000198916">
    <property type="component" value="Unassembled WGS sequence"/>
</dbReference>
<dbReference type="Pfam" id="PF20498">
    <property type="entry name" value="DUF6728"/>
    <property type="match status" value="1"/>
</dbReference>
<evidence type="ECO:0000313" key="2">
    <source>
        <dbReference type="EMBL" id="SEL74912.1"/>
    </source>
</evidence>
<keyword evidence="1" id="KW-0812">Transmembrane</keyword>
<dbReference type="EMBL" id="FNZR01000009">
    <property type="protein sequence ID" value="SEL74912.1"/>
    <property type="molecule type" value="Genomic_DNA"/>
</dbReference>
<name>A0A1H7SQK5_9SPHI</name>
<gene>
    <name evidence="2" type="ORF">SAMN05421740_109134</name>
</gene>
<dbReference type="InterPro" id="IPR046615">
    <property type="entry name" value="DUF6728"/>
</dbReference>
<evidence type="ECO:0000256" key="1">
    <source>
        <dbReference type="SAM" id="Phobius"/>
    </source>
</evidence>
<feature type="transmembrane region" description="Helical" evidence="1">
    <location>
        <begin position="21"/>
        <end position="45"/>
    </location>
</feature>
<keyword evidence="1" id="KW-1133">Transmembrane helix</keyword>
<evidence type="ECO:0000313" key="3">
    <source>
        <dbReference type="Proteomes" id="UP000198916"/>
    </source>
</evidence>
<accession>A0A1H7SQK5</accession>
<dbReference type="AlphaFoldDB" id="A0A1H7SQK5"/>
<protein>
    <submittedName>
        <fullName evidence="2">Uncharacterized protein</fullName>
    </submittedName>
</protein>
<organism evidence="2 3">
    <name type="scientific">Parapedobacter koreensis</name>
    <dbReference type="NCBI Taxonomy" id="332977"/>
    <lineage>
        <taxon>Bacteria</taxon>
        <taxon>Pseudomonadati</taxon>
        <taxon>Bacteroidota</taxon>
        <taxon>Sphingobacteriia</taxon>
        <taxon>Sphingobacteriales</taxon>
        <taxon>Sphingobacteriaceae</taxon>
        <taxon>Parapedobacter</taxon>
    </lineage>
</organism>
<dbReference type="STRING" id="332977.SAMN05421740_109134"/>
<reference evidence="3" key="1">
    <citation type="submission" date="2016-10" db="EMBL/GenBank/DDBJ databases">
        <authorList>
            <person name="Varghese N."/>
            <person name="Submissions S."/>
        </authorList>
    </citation>
    <scope>NUCLEOTIDE SEQUENCE [LARGE SCALE GENOMIC DNA]</scope>
    <source>
        <strain evidence="3">Jip14</strain>
    </source>
</reference>
<keyword evidence="3" id="KW-1185">Reference proteome</keyword>
<sequence length="46" mass="5482">MYFFRKKDPNRPDSFNLRVMHAINATAIILFLLAILYKIISLFFFA</sequence>
<proteinExistence type="predicted"/>
<dbReference type="RefSeq" id="WP_317040497.1">
    <property type="nucleotide sequence ID" value="NZ_FNZR01000009.1"/>
</dbReference>
<keyword evidence="1" id="KW-0472">Membrane</keyword>